<dbReference type="Gene3D" id="3.30.200.20">
    <property type="entry name" value="Phosphorylase Kinase, domain 1"/>
    <property type="match status" value="1"/>
</dbReference>
<feature type="binding site" evidence="1">
    <location>
        <position position="53"/>
    </location>
    <ligand>
        <name>ATP</name>
        <dbReference type="ChEBI" id="CHEBI:30616"/>
    </ligand>
</feature>
<evidence type="ECO:0000256" key="1">
    <source>
        <dbReference type="PROSITE-ProRule" id="PRU10141"/>
    </source>
</evidence>
<dbReference type="PROSITE" id="PS00107">
    <property type="entry name" value="PROTEIN_KINASE_ATP"/>
    <property type="match status" value="1"/>
</dbReference>
<evidence type="ECO:0000313" key="2">
    <source>
        <dbReference type="EMBL" id="KAK9825854.1"/>
    </source>
</evidence>
<evidence type="ECO:0000313" key="3">
    <source>
        <dbReference type="Proteomes" id="UP001445335"/>
    </source>
</evidence>
<name>A0AAW1QWH0_9CHLO</name>
<gene>
    <name evidence="2" type="ORF">WJX81_004204</name>
</gene>
<dbReference type="EMBL" id="JALJOU010000070">
    <property type="protein sequence ID" value="KAK9825854.1"/>
    <property type="molecule type" value="Genomic_DNA"/>
</dbReference>
<sequence>MPLTSPQATRREVLPVYPRYPAEYELMQEVGSGASAQVWLARCKPLDIQLAIKLLDLELHENNLMTAQAARRC</sequence>
<reference evidence="2 3" key="1">
    <citation type="journal article" date="2024" name="Nat. Commun.">
        <title>Phylogenomics reveals the evolutionary origins of lichenization in chlorophyte algae.</title>
        <authorList>
            <person name="Puginier C."/>
            <person name="Libourel C."/>
            <person name="Otte J."/>
            <person name="Skaloud P."/>
            <person name="Haon M."/>
            <person name="Grisel S."/>
            <person name="Petersen M."/>
            <person name="Berrin J.G."/>
            <person name="Delaux P.M."/>
            <person name="Dal Grande F."/>
            <person name="Keller J."/>
        </authorList>
    </citation>
    <scope>NUCLEOTIDE SEQUENCE [LARGE SCALE GENOMIC DNA]</scope>
    <source>
        <strain evidence="2 3">SAG 245.80</strain>
    </source>
</reference>
<evidence type="ECO:0008006" key="4">
    <source>
        <dbReference type="Google" id="ProtNLM"/>
    </source>
</evidence>
<dbReference type="SUPFAM" id="SSF56112">
    <property type="entry name" value="Protein kinase-like (PK-like)"/>
    <property type="match status" value="1"/>
</dbReference>
<proteinExistence type="predicted"/>
<dbReference type="InterPro" id="IPR017441">
    <property type="entry name" value="Protein_kinase_ATP_BS"/>
</dbReference>
<protein>
    <recommendedName>
        <fullName evidence="4">Protein kinase domain-containing protein</fullName>
    </recommendedName>
</protein>
<dbReference type="InterPro" id="IPR011009">
    <property type="entry name" value="Kinase-like_dom_sf"/>
</dbReference>
<keyword evidence="1" id="KW-0547">Nucleotide-binding</keyword>
<dbReference type="AlphaFoldDB" id="A0AAW1QWH0"/>
<organism evidence="2 3">
    <name type="scientific">Elliptochloris bilobata</name>
    <dbReference type="NCBI Taxonomy" id="381761"/>
    <lineage>
        <taxon>Eukaryota</taxon>
        <taxon>Viridiplantae</taxon>
        <taxon>Chlorophyta</taxon>
        <taxon>core chlorophytes</taxon>
        <taxon>Trebouxiophyceae</taxon>
        <taxon>Trebouxiophyceae incertae sedis</taxon>
        <taxon>Elliptochloris clade</taxon>
        <taxon>Elliptochloris</taxon>
    </lineage>
</organism>
<keyword evidence="3" id="KW-1185">Reference proteome</keyword>
<keyword evidence="1" id="KW-0067">ATP-binding</keyword>
<comment type="caution">
    <text evidence="2">The sequence shown here is derived from an EMBL/GenBank/DDBJ whole genome shotgun (WGS) entry which is preliminary data.</text>
</comment>
<dbReference type="GO" id="GO:0005524">
    <property type="term" value="F:ATP binding"/>
    <property type="evidence" value="ECO:0007669"/>
    <property type="project" value="UniProtKB-UniRule"/>
</dbReference>
<dbReference type="Proteomes" id="UP001445335">
    <property type="component" value="Unassembled WGS sequence"/>
</dbReference>
<accession>A0AAW1QWH0</accession>